<sequence length="151" mass="17907">MTDPSLKKIHIGLYIEQRVEECEMELSRVCNFLKCSAEEVKQIYDSENLNSEVLLKLSKLLEYDFFRLYSQHLIMYAPSSKSFSLPKTTNLPRFRKNIYTKEIIEFILELISNGNKTPNQIIEEYDIPKTTVHNWLKKYKHDKTAQLQKNL</sequence>
<evidence type="ECO:0000313" key="2">
    <source>
        <dbReference type="Proteomes" id="UP001525566"/>
    </source>
</evidence>
<dbReference type="Gene3D" id="1.10.10.60">
    <property type="entry name" value="Homeodomain-like"/>
    <property type="match status" value="1"/>
</dbReference>
<reference evidence="1 2" key="1">
    <citation type="submission" date="2022-09" db="EMBL/GenBank/DDBJ databases">
        <title>Chryseobacterium oleae sp.nov., isolated from the inter-root soil of Pyrola calliantha H. Andr. in Tibet.</title>
        <authorList>
            <person name="Li Z."/>
        </authorList>
    </citation>
    <scope>NUCLEOTIDE SEQUENCE [LARGE SCALE GENOMIC DNA]</scope>
    <source>
        <strain evidence="2">pc1-10</strain>
    </source>
</reference>
<dbReference type="SUPFAM" id="SSF46689">
    <property type="entry name" value="Homeodomain-like"/>
    <property type="match status" value="1"/>
</dbReference>
<organism evidence="1 2">
    <name type="scientific">Chryseobacterium herbae</name>
    <dbReference type="NCBI Taxonomy" id="2976476"/>
    <lineage>
        <taxon>Bacteria</taxon>
        <taxon>Pseudomonadati</taxon>
        <taxon>Bacteroidota</taxon>
        <taxon>Flavobacteriia</taxon>
        <taxon>Flavobacteriales</taxon>
        <taxon>Weeksellaceae</taxon>
        <taxon>Chryseobacterium group</taxon>
        <taxon>Chryseobacterium</taxon>
    </lineage>
</organism>
<protein>
    <submittedName>
        <fullName evidence="1">Transposase</fullName>
    </submittedName>
</protein>
<dbReference type="RefSeq" id="WP_259838457.1">
    <property type="nucleotide sequence ID" value="NZ_JAOAMU010000002.1"/>
</dbReference>
<dbReference type="InterPro" id="IPR009057">
    <property type="entry name" value="Homeodomain-like_sf"/>
</dbReference>
<evidence type="ECO:0000313" key="1">
    <source>
        <dbReference type="EMBL" id="MCT2562079.1"/>
    </source>
</evidence>
<dbReference type="Proteomes" id="UP001525566">
    <property type="component" value="Unassembled WGS sequence"/>
</dbReference>
<proteinExistence type="predicted"/>
<dbReference type="EMBL" id="JAOAMU010000002">
    <property type="protein sequence ID" value="MCT2562079.1"/>
    <property type="molecule type" value="Genomic_DNA"/>
</dbReference>
<keyword evidence="2" id="KW-1185">Reference proteome</keyword>
<name>A0ABT2ITC2_9FLAO</name>
<gene>
    <name evidence="1" type="ORF">N0B48_09280</name>
</gene>
<accession>A0ABT2ITC2</accession>
<comment type="caution">
    <text evidence="1">The sequence shown here is derived from an EMBL/GenBank/DDBJ whole genome shotgun (WGS) entry which is preliminary data.</text>
</comment>